<reference evidence="2 3" key="1">
    <citation type="submission" date="2019-12" db="EMBL/GenBank/DDBJ databases">
        <title>Snethiella sp. nov. sp. isolated from sea sand.</title>
        <authorList>
            <person name="Kim J."/>
            <person name="Jeong S.E."/>
            <person name="Jung H.S."/>
            <person name="Jeon C.O."/>
        </authorList>
    </citation>
    <scope>NUCLEOTIDE SEQUENCE [LARGE SCALE GENOMIC DNA]</scope>
    <source>
        <strain evidence="2 3">DP05</strain>
    </source>
</reference>
<dbReference type="AlphaFoldDB" id="A0A6L8W9L2"/>
<feature type="domain" description="Mannosyl-glycoprotein endo-beta-N-acetylglucosamidase-like" evidence="1">
    <location>
        <begin position="137"/>
        <end position="273"/>
    </location>
</feature>
<dbReference type="EMBL" id="WTUW01000009">
    <property type="protein sequence ID" value="MZR31818.1"/>
    <property type="molecule type" value="Genomic_DNA"/>
</dbReference>
<dbReference type="Proteomes" id="UP000476030">
    <property type="component" value="Unassembled WGS sequence"/>
</dbReference>
<dbReference type="SMART" id="SM00047">
    <property type="entry name" value="LYZ2"/>
    <property type="match status" value="1"/>
</dbReference>
<dbReference type="InterPro" id="IPR053195">
    <property type="entry name" value="Bax-like"/>
</dbReference>
<evidence type="ECO:0000313" key="3">
    <source>
        <dbReference type="Proteomes" id="UP000476030"/>
    </source>
</evidence>
<organism evidence="2 3">
    <name type="scientific">Sneathiella litorea</name>
    <dbReference type="NCBI Taxonomy" id="2606216"/>
    <lineage>
        <taxon>Bacteria</taxon>
        <taxon>Pseudomonadati</taxon>
        <taxon>Pseudomonadota</taxon>
        <taxon>Alphaproteobacteria</taxon>
        <taxon>Sneathiellales</taxon>
        <taxon>Sneathiellaceae</taxon>
        <taxon>Sneathiella</taxon>
    </lineage>
</organism>
<proteinExistence type="predicted"/>
<keyword evidence="3" id="KW-1185">Reference proteome</keyword>
<evidence type="ECO:0000313" key="2">
    <source>
        <dbReference type="EMBL" id="MZR31818.1"/>
    </source>
</evidence>
<dbReference type="Pfam" id="PF01832">
    <property type="entry name" value="Glucosaminidase"/>
    <property type="match status" value="1"/>
</dbReference>
<comment type="caution">
    <text evidence="2">The sequence shown here is derived from an EMBL/GenBank/DDBJ whole genome shotgun (WGS) entry which is preliminary data.</text>
</comment>
<protein>
    <submittedName>
        <fullName evidence="2">Glucosaminidase</fullName>
    </submittedName>
</protein>
<dbReference type="PANTHER" id="PTHR40572:SF1">
    <property type="entry name" value="PROTEIN BAX"/>
    <property type="match status" value="1"/>
</dbReference>
<dbReference type="PANTHER" id="PTHR40572">
    <property type="entry name" value="PROTEIN BAX"/>
    <property type="match status" value="1"/>
</dbReference>
<dbReference type="GO" id="GO:0004040">
    <property type="term" value="F:amidase activity"/>
    <property type="evidence" value="ECO:0007669"/>
    <property type="project" value="InterPro"/>
</dbReference>
<dbReference type="InterPro" id="IPR002901">
    <property type="entry name" value="MGlyc_endo_b_GlcNAc-like_dom"/>
</dbReference>
<name>A0A6L8W9L2_9PROT</name>
<accession>A0A6L8W9L2</accession>
<sequence length="304" mass="34153">MNNRKLIKGLAGGAVVGTLLLGTILPLHAETITMQNFDEFSRFFEGKGYSIAKWKEGTQPVPPYVILDIPEEWRKKVAPELPVAEKKRTFLRLSIPLAFVANHALREDRKHLKTLEEDHAAGKALSKADEKWLLEQADNYGLGGRDIDESFWHELKHRVDIVPPSLIVAQMVDESGWGTSRFATEGNALFGQWSYKGGIKPKEQRKSKGNYSVEAFKTPLASVQAYMLNLNSHDAYADFRKARATLRAQEQTVTGPDLVGTLIRYSERGEAYVKNIEAIMTHNDLSPLDAARIADEKIMYVTLK</sequence>
<dbReference type="Gene3D" id="1.10.530.10">
    <property type="match status" value="1"/>
</dbReference>
<dbReference type="RefSeq" id="WP_161316411.1">
    <property type="nucleotide sequence ID" value="NZ_WTUW01000009.1"/>
</dbReference>
<gene>
    <name evidence="2" type="ORF">GQE98_14370</name>
</gene>
<evidence type="ECO:0000259" key="1">
    <source>
        <dbReference type="SMART" id="SM00047"/>
    </source>
</evidence>